<keyword evidence="1" id="KW-1133">Transmembrane helix</keyword>
<feature type="non-terminal residue" evidence="3">
    <location>
        <position position="1"/>
    </location>
</feature>
<keyword evidence="4" id="KW-1185">Reference proteome</keyword>
<keyword evidence="1" id="KW-0812">Transmembrane</keyword>
<protein>
    <recommendedName>
        <fullName evidence="2">Reverse transcriptase zinc-binding domain-containing protein</fullName>
    </recommendedName>
</protein>
<evidence type="ECO:0000313" key="4">
    <source>
        <dbReference type="Proteomes" id="UP001341281"/>
    </source>
</evidence>
<dbReference type="PANTHER" id="PTHR33116:SF87">
    <property type="entry name" value="OS01G0158850 PROTEIN"/>
    <property type="match status" value="1"/>
</dbReference>
<organism evidence="3 4">
    <name type="scientific">Paspalum notatum var. saurae</name>
    <dbReference type="NCBI Taxonomy" id="547442"/>
    <lineage>
        <taxon>Eukaryota</taxon>
        <taxon>Viridiplantae</taxon>
        <taxon>Streptophyta</taxon>
        <taxon>Embryophyta</taxon>
        <taxon>Tracheophyta</taxon>
        <taxon>Spermatophyta</taxon>
        <taxon>Magnoliopsida</taxon>
        <taxon>Liliopsida</taxon>
        <taxon>Poales</taxon>
        <taxon>Poaceae</taxon>
        <taxon>PACMAD clade</taxon>
        <taxon>Panicoideae</taxon>
        <taxon>Andropogonodae</taxon>
        <taxon>Paspaleae</taxon>
        <taxon>Paspalinae</taxon>
        <taxon>Paspalum</taxon>
    </lineage>
</organism>
<dbReference type="Proteomes" id="UP001341281">
    <property type="component" value="Chromosome 01"/>
</dbReference>
<feature type="transmembrane region" description="Helical" evidence="1">
    <location>
        <begin position="469"/>
        <end position="487"/>
    </location>
</feature>
<reference evidence="3 4" key="1">
    <citation type="submission" date="2024-02" db="EMBL/GenBank/DDBJ databases">
        <title>High-quality chromosome-scale genome assembly of Pensacola bahiagrass (Paspalum notatum Flugge var. saurae).</title>
        <authorList>
            <person name="Vega J.M."/>
            <person name="Podio M."/>
            <person name="Orjuela J."/>
            <person name="Siena L.A."/>
            <person name="Pessino S.C."/>
            <person name="Combes M.C."/>
            <person name="Mariac C."/>
            <person name="Albertini E."/>
            <person name="Pupilli F."/>
            <person name="Ortiz J.P.A."/>
            <person name="Leblanc O."/>
        </authorList>
    </citation>
    <scope>NUCLEOTIDE SEQUENCE [LARGE SCALE GENOMIC DNA]</scope>
    <source>
        <strain evidence="3">R1</strain>
        <tissue evidence="3">Leaf</tissue>
    </source>
</reference>
<dbReference type="EMBL" id="CP144745">
    <property type="protein sequence ID" value="WVZ51380.1"/>
    <property type="molecule type" value="Genomic_DNA"/>
</dbReference>
<dbReference type="InterPro" id="IPR026960">
    <property type="entry name" value="RVT-Znf"/>
</dbReference>
<feature type="domain" description="Reverse transcriptase zinc-binding" evidence="2">
    <location>
        <begin position="357"/>
        <end position="439"/>
    </location>
</feature>
<evidence type="ECO:0000313" key="3">
    <source>
        <dbReference type="EMBL" id="WVZ51380.1"/>
    </source>
</evidence>
<evidence type="ECO:0000259" key="2">
    <source>
        <dbReference type="Pfam" id="PF13966"/>
    </source>
</evidence>
<gene>
    <name evidence="3" type="ORF">U9M48_002532</name>
</gene>
<accession>A0AAQ3PJL0</accession>
<evidence type="ECO:0000256" key="1">
    <source>
        <dbReference type="SAM" id="Phobius"/>
    </source>
</evidence>
<keyword evidence="1" id="KW-0472">Membrane</keyword>
<dbReference type="PANTHER" id="PTHR33116">
    <property type="entry name" value="REVERSE TRANSCRIPTASE ZINC-BINDING DOMAIN-CONTAINING PROTEIN-RELATED-RELATED"/>
    <property type="match status" value="1"/>
</dbReference>
<sequence>KKRNGDDRTLYATYCYRAKGEPVQIYTVIFLDHVLEMARNIKLLLCAFEQLSGLKINFNESELYCFGDAQDALDQYMEIFGCKNGEFLFSYVGIPTHFKKLRNADWKKVEERFEKRLSSWKGKHLSIGGRLTLINSVLSSLPMYMMSFFDVPKGVIRKLDYFRSRFFWQGDEHKKKYRLAKWSILSQPKDQGGLGIHELGTKNIALLGKWLYKLLTSEGTWQQLIRNKYLGSTPLSQVEWRPGDSHFWSGLLKAKQDFLRFGSFKVKDGSQVRFWEDIWLGSTPLRAQYPCLYNIARPKNITIAEVLSSSPPNLSWRRDLVGAKLIAWNDLLPHIANLTLLQESDSFHWNLTQNGVFSVKSHYQALIRVEVPNLNKMIWKIRAPLKIKIFLWYLRKGVLLTKDNLTKRNWQGNKSCAFCHNDETIEHLFFECRFARTVWAFFQCASDLTKPNNAPHMFGSWLQGLPSTWQRIVLLGAAALCWSIWLCRNDLVFEKKNSYLCSSPLGAFVGYPPESGFTGHGYGGFASVGISGYGYLLPGTWVAVLGLIATGEDLMFSMFSVLRLGVSS</sequence>
<dbReference type="Pfam" id="PF13966">
    <property type="entry name" value="zf-RVT"/>
    <property type="match status" value="1"/>
</dbReference>
<dbReference type="AlphaFoldDB" id="A0AAQ3PJL0"/>
<name>A0AAQ3PJL0_PASNO</name>
<proteinExistence type="predicted"/>